<evidence type="ECO:0000256" key="2">
    <source>
        <dbReference type="SAM" id="SignalP"/>
    </source>
</evidence>
<feature type="signal peptide" evidence="2">
    <location>
        <begin position="1"/>
        <end position="22"/>
    </location>
</feature>
<keyword evidence="4" id="KW-1185">Reference proteome</keyword>
<dbReference type="CDD" id="cd16325">
    <property type="entry name" value="LolA"/>
    <property type="match status" value="1"/>
</dbReference>
<keyword evidence="3" id="KW-0449">Lipoprotein</keyword>
<reference evidence="3 4" key="1">
    <citation type="submission" date="2018-11" db="EMBL/GenBank/DDBJ databases">
        <title>Flavobacterium sp. nov., YIM 102701-2 draft genome.</title>
        <authorList>
            <person name="Li G."/>
            <person name="Jiang Y."/>
        </authorList>
    </citation>
    <scope>NUCLEOTIDE SEQUENCE [LARGE SCALE GENOMIC DNA]</scope>
    <source>
        <strain evidence="3 4">YIM 102701-2</strain>
    </source>
</reference>
<feature type="chain" id="PRO_5018253861" evidence="2">
    <location>
        <begin position="23"/>
        <end position="208"/>
    </location>
</feature>
<dbReference type="RefSeq" id="WP_125019993.1">
    <property type="nucleotide sequence ID" value="NZ_RQVQ01000043.1"/>
</dbReference>
<evidence type="ECO:0000313" key="4">
    <source>
        <dbReference type="Proteomes" id="UP000275719"/>
    </source>
</evidence>
<proteinExistence type="predicted"/>
<accession>A0A3P3VZ89</accession>
<dbReference type="Gene3D" id="2.50.20.10">
    <property type="entry name" value="Lipoprotein localisation LolA/LolB/LppX"/>
    <property type="match status" value="1"/>
</dbReference>
<dbReference type="InterPro" id="IPR029046">
    <property type="entry name" value="LolA/LolB/LppX"/>
</dbReference>
<dbReference type="SUPFAM" id="SSF89392">
    <property type="entry name" value="Prokaryotic lipoproteins and lipoprotein localization factors"/>
    <property type="match status" value="1"/>
</dbReference>
<keyword evidence="1 2" id="KW-0732">Signal</keyword>
<name>A0A3P3VZ89_9FLAO</name>
<evidence type="ECO:0000256" key="1">
    <source>
        <dbReference type="ARBA" id="ARBA00022729"/>
    </source>
</evidence>
<dbReference type="EMBL" id="RQVQ01000043">
    <property type="protein sequence ID" value="RRJ88122.1"/>
    <property type="molecule type" value="Genomic_DNA"/>
</dbReference>
<dbReference type="Proteomes" id="UP000275719">
    <property type="component" value="Unassembled WGS sequence"/>
</dbReference>
<organism evidence="3 4">
    <name type="scientific">Paenimyroides tangerinum</name>
    <dbReference type="NCBI Taxonomy" id="2488728"/>
    <lineage>
        <taxon>Bacteria</taxon>
        <taxon>Pseudomonadati</taxon>
        <taxon>Bacteroidota</taxon>
        <taxon>Flavobacteriia</taxon>
        <taxon>Flavobacteriales</taxon>
        <taxon>Flavobacteriaceae</taxon>
        <taxon>Paenimyroides</taxon>
    </lineage>
</organism>
<dbReference type="InterPro" id="IPR004564">
    <property type="entry name" value="OM_lipoprot_carrier_LolA-like"/>
</dbReference>
<sequence>MKKIVALIVVCFISITNSQAQNADKAKALLNEVTTKVKSYKNIAIDFDVNINGQNSKGNITLSGDKYILNYMGITRLFDGSKVYTINPEDEEVTIQNPKKTGDESLTPSKLLTFFNSGYSFSWDISQNINGRTIQYIKLKPTGKSDVKEILLGIDSKTKHIYNKIDVYKNGSKSTLTVKSFKTNQTLSKNHFTFTESKYPKYYINKID</sequence>
<dbReference type="AlphaFoldDB" id="A0A3P3VZ89"/>
<dbReference type="OrthoDB" id="1491557at2"/>
<evidence type="ECO:0000313" key="3">
    <source>
        <dbReference type="EMBL" id="RRJ88122.1"/>
    </source>
</evidence>
<gene>
    <name evidence="3" type="ORF">EG240_14060</name>
</gene>
<dbReference type="Pfam" id="PF03548">
    <property type="entry name" value="LolA"/>
    <property type="match status" value="1"/>
</dbReference>
<comment type="caution">
    <text evidence="3">The sequence shown here is derived from an EMBL/GenBank/DDBJ whole genome shotgun (WGS) entry which is preliminary data.</text>
</comment>
<protein>
    <submittedName>
        <fullName evidence="3">Outer membrane lipoprotein carrier protein LolA</fullName>
    </submittedName>
</protein>